<dbReference type="PANTHER" id="PTHR33238:SF7">
    <property type="entry name" value="IRON-DEPENDENT TRANSCRIPTIONAL REGULATOR"/>
    <property type="match status" value="1"/>
</dbReference>
<name>A0A8E7AYW3_9EURY</name>
<dbReference type="SUPFAM" id="SSF46785">
    <property type="entry name" value="Winged helix' DNA-binding domain"/>
    <property type="match status" value="1"/>
</dbReference>
<dbReference type="InterPro" id="IPR036421">
    <property type="entry name" value="Fe_dep_repressor_sf"/>
</dbReference>
<dbReference type="Gene3D" id="1.10.60.10">
    <property type="entry name" value="Iron dependent repressor, metal binding and dimerisation domain"/>
    <property type="match status" value="1"/>
</dbReference>
<reference evidence="6 7" key="1">
    <citation type="submission" date="2021-05" db="EMBL/GenBank/DDBJ databases">
        <title>A novel Methanospirillum isolate from a pyrite-forming mixed culture.</title>
        <authorList>
            <person name="Bunk B."/>
            <person name="Sproer C."/>
            <person name="Spring S."/>
            <person name="Pester M."/>
        </authorList>
    </citation>
    <scope>NUCLEOTIDE SEQUENCE [LARGE SCALE GENOMIC DNA]</scope>
    <source>
        <strain evidence="6 7">J.3.6.1-F.2.7.3</strain>
    </source>
</reference>
<dbReference type="Gene3D" id="1.10.10.10">
    <property type="entry name" value="Winged helix-like DNA-binding domain superfamily/Winged helix DNA-binding domain"/>
    <property type="match status" value="1"/>
</dbReference>
<evidence type="ECO:0000256" key="1">
    <source>
        <dbReference type="ARBA" id="ARBA00007871"/>
    </source>
</evidence>
<dbReference type="GO" id="GO:0046914">
    <property type="term" value="F:transition metal ion binding"/>
    <property type="evidence" value="ECO:0007669"/>
    <property type="project" value="InterPro"/>
</dbReference>
<dbReference type="AlphaFoldDB" id="A0A8E7AYW3"/>
<dbReference type="Pfam" id="PF01325">
    <property type="entry name" value="Fe_dep_repress"/>
    <property type="match status" value="1"/>
</dbReference>
<protein>
    <submittedName>
        <fullName evidence="6">Metal-dependent transcriptional regulator</fullName>
    </submittedName>
</protein>
<dbReference type="PANTHER" id="PTHR33238">
    <property type="entry name" value="IRON (METAL) DEPENDENT REPRESSOR, DTXR FAMILY"/>
    <property type="match status" value="1"/>
</dbReference>
<gene>
    <name evidence="6" type="ORF">KHC33_07685</name>
</gene>
<dbReference type="InterPro" id="IPR050536">
    <property type="entry name" value="DtxR_MntR_Metal-Reg"/>
</dbReference>
<dbReference type="GO" id="GO:0003700">
    <property type="term" value="F:DNA-binding transcription factor activity"/>
    <property type="evidence" value="ECO:0007669"/>
    <property type="project" value="InterPro"/>
</dbReference>
<dbReference type="InterPro" id="IPR022689">
    <property type="entry name" value="Iron_dep_repressor"/>
</dbReference>
<dbReference type="GeneID" id="65097055"/>
<evidence type="ECO:0000259" key="5">
    <source>
        <dbReference type="PROSITE" id="PS50944"/>
    </source>
</evidence>
<evidence type="ECO:0000313" key="6">
    <source>
        <dbReference type="EMBL" id="QVV90352.1"/>
    </source>
</evidence>
<evidence type="ECO:0000313" key="7">
    <source>
        <dbReference type="Proteomes" id="UP000680656"/>
    </source>
</evidence>
<dbReference type="InterPro" id="IPR022687">
    <property type="entry name" value="HTH_DTXR"/>
</dbReference>
<organism evidence="6 7">
    <name type="scientific">Methanospirillum purgamenti</name>
    <dbReference type="NCBI Taxonomy" id="2834276"/>
    <lineage>
        <taxon>Archaea</taxon>
        <taxon>Methanobacteriati</taxon>
        <taxon>Methanobacteriota</taxon>
        <taxon>Stenosarchaea group</taxon>
        <taxon>Methanomicrobia</taxon>
        <taxon>Methanomicrobiales</taxon>
        <taxon>Methanospirillaceae</taxon>
        <taxon>Methanospirillum</taxon>
    </lineage>
</organism>
<proteinExistence type="inferred from homology"/>
<feature type="domain" description="HTH dtxR-type" evidence="5">
    <location>
        <begin position="1"/>
        <end position="67"/>
    </location>
</feature>
<dbReference type="Pfam" id="PF02742">
    <property type="entry name" value="Fe_dep_repr_C"/>
    <property type="match status" value="1"/>
</dbReference>
<dbReference type="SMART" id="SM00529">
    <property type="entry name" value="HTH_DTXR"/>
    <property type="match status" value="1"/>
</dbReference>
<dbReference type="Proteomes" id="UP000680656">
    <property type="component" value="Chromosome"/>
</dbReference>
<keyword evidence="7" id="KW-1185">Reference proteome</keyword>
<keyword evidence="3" id="KW-0238">DNA-binding</keyword>
<dbReference type="InterPro" id="IPR036388">
    <property type="entry name" value="WH-like_DNA-bd_sf"/>
</dbReference>
<dbReference type="InterPro" id="IPR036390">
    <property type="entry name" value="WH_DNA-bd_sf"/>
</dbReference>
<dbReference type="EMBL" id="CP075546">
    <property type="protein sequence ID" value="QVV90352.1"/>
    <property type="molecule type" value="Genomic_DNA"/>
</dbReference>
<accession>A0A8E7AYW3</accession>
<keyword evidence="4" id="KW-0804">Transcription</keyword>
<dbReference type="GO" id="GO:0046983">
    <property type="term" value="F:protein dimerization activity"/>
    <property type="evidence" value="ECO:0007669"/>
    <property type="project" value="InterPro"/>
</dbReference>
<sequence length="146" mass="16269">MAEEKVTRRNEDLLEVIYEISMEKGYAKSRDIAAALSITPATVTDGFKRLQDAGLVNYEPYGGVTLTVEGRDIAERTKQSHTILRNLLELAGVDTDVADHDACIMEHGLSPESYDKLMKVVAFIEECCKKPALKKLFDTMVREESG</sequence>
<keyword evidence="2" id="KW-0805">Transcription regulation</keyword>
<evidence type="ECO:0000256" key="4">
    <source>
        <dbReference type="ARBA" id="ARBA00023163"/>
    </source>
</evidence>
<evidence type="ECO:0000256" key="3">
    <source>
        <dbReference type="ARBA" id="ARBA00023125"/>
    </source>
</evidence>
<dbReference type="GO" id="GO:0003677">
    <property type="term" value="F:DNA binding"/>
    <property type="evidence" value="ECO:0007669"/>
    <property type="project" value="UniProtKB-KW"/>
</dbReference>
<comment type="similarity">
    <text evidence="1">Belongs to the DtxR/MntR family.</text>
</comment>
<evidence type="ECO:0000256" key="2">
    <source>
        <dbReference type="ARBA" id="ARBA00023015"/>
    </source>
</evidence>
<dbReference type="KEGG" id="mrtj:KHC33_07685"/>
<dbReference type="InterPro" id="IPR001367">
    <property type="entry name" value="Fe_dep_repressor"/>
</dbReference>
<dbReference type="PROSITE" id="PS50944">
    <property type="entry name" value="HTH_DTXR"/>
    <property type="match status" value="1"/>
</dbReference>
<dbReference type="RefSeq" id="WP_214421123.1">
    <property type="nucleotide sequence ID" value="NZ_CP075546.1"/>
</dbReference>